<comment type="caution">
    <text evidence="2">The sequence shown here is derived from an EMBL/GenBank/DDBJ whole genome shotgun (WGS) entry which is preliminary data.</text>
</comment>
<evidence type="ECO:0000256" key="1">
    <source>
        <dbReference type="SAM" id="MobiDB-lite"/>
    </source>
</evidence>
<reference evidence="2 3" key="1">
    <citation type="submission" date="2018-09" db="EMBL/GenBank/DDBJ databases">
        <title>Genomic investigation of the strawberry pathogen Phytophthora fragariae indicates pathogenicity is determined by transcriptional variation in three key races.</title>
        <authorList>
            <person name="Adams T.M."/>
            <person name="Armitage A.D."/>
            <person name="Sobczyk M.K."/>
            <person name="Bates H.J."/>
            <person name="Dunwell J.M."/>
            <person name="Nellist C.F."/>
            <person name="Harrison R.J."/>
        </authorList>
    </citation>
    <scope>NUCLEOTIDE SEQUENCE [LARGE SCALE GENOMIC DNA]</scope>
    <source>
        <strain evidence="2 3">ONT-3</strain>
    </source>
</reference>
<proteinExistence type="predicted"/>
<name>A0A6G0K846_9STRA</name>
<evidence type="ECO:0000313" key="3">
    <source>
        <dbReference type="Proteomes" id="UP000488956"/>
    </source>
</evidence>
<gene>
    <name evidence="2" type="ORF">PF010_g22778</name>
</gene>
<dbReference type="Proteomes" id="UP000488956">
    <property type="component" value="Unassembled WGS sequence"/>
</dbReference>
<feature type="region of interest" description="Disordered" evidence="1">
    <location>
        <begin position="41"/>
        <end position="79"/>
    </location>
</feature>
<protein>
    <submittedName>
        <fullName evidence="2">Uncharacterized protein</fullName>
    </submittedName>
</protein>
<accession>A0A6G0K846</accession>
<dbReference type="AlphaFoldDB" id="A0A6G0K846"/>
<feature type="compositionally biased region" description="Basic and acidic residues" evidence="1">
    <location>
        <begin position="41"/>
        <end position="66"/>
    </location>
</feature>
<dbReference type="EMBL" id="QXFX01002217">
    <property type="protein sequence ID" value="KAE9079376.1"/>
    <property type="molecule type" value="Genomic_DNA"/>
</dbReference>
<sequence>MGSAHLHRPSLLSPELSGPPFSLFPFQSKVPAQAAEVELSRQIDDDAGIEERGVQSRSIECLKRETPPASTESPQAKGGQIARLTDLDIRQLEEAEVIPRQLQQADVSAFPGPDCAACANTGRANPHQHLQIVQIGVVYVAGENTGINPEVGHEVYQTYRDARQEFGAFADASSIRSELDAIVS</sequence>
<organism evidence="2 3">
    <name type="scientific">Phytophthora fragariae</name>
    <dbReference type="NCBI Taxonomy" id="53985"/>
    <lineage>
        <taxon>Eukaryota</taxon>
        <taxon>Sar</taxon>
        <taxon>Stramenopiles</taxon>
        <taxon>Oomycota</taxon>
        <taxon>Peronosporomycetes</taxon>
        <taxon>Peronosporales</taxon>
        <taxon>Peronosporaceae</taxon>
        <taxon>Phytophthora</taxon>
    </lineage>
</organism>
<evidence type="ECO:0000313" key="2">
    <source>
        <dbReference type="EMBL" id="KAE9079376.1"/>
    </source>
</evidence>